<dbReference type="PANTHER" id="PTHR43403:SF1">
    <property type="entry name" value="NAD-SPECIFIC GLUTAMATE DEHYDROGENASE"/>
    <property type="match status" value="1"/>
</dbReference>
<feature type="region of interest" description="Disordered" evidence="2">
    <location>
        <begin position="1"/>
        <end position="22"/>
    </location>
</feature>
<dbReference type="InterPro" id="IPR049058">
    <property type="entry name" value="NAD_Glu_DH_HM2"/>
</dbReference>
<accession>A0A918PVM1</accession>
<organism evidence="8 9">
    <name type="scientific">Asticcacaulis endophyticus</name>
    <dbReference type="NCBI Taxonomy" id="1395890"/>
    <lineage>
        <taxon>Bacteria</taxon>
        <taxon>Pseudomonadati</taxon>
        <taxon>Pseudomonadota</taxon>
        <taxon>Alphaproteobacteria</taxon>
        <taxon>Caulobacterales</taxon>
        <taxon>Caulobacteraceae</taxon>
        <taxon>Asticcacaulis</taxon>
    </lineage>
</organism>
<evidence type="ECO:0000259" key="3">
    <source>
        <dbReference type="Pfam" id="PF05088"/>
    </source>
</evidence>
<evidence type="ECO:0000313" key="9">
    <source>
        <dbReference type="Proteomes" id="UP000662572"/>
    </source>
</evidence>
<dbReference type="GO" id="GO:0004352">
    <property type="term" value="F:glutamate dehydrogenase (NAD+) activity"/>
    <property type="evidence" value="ECO:0007669"/>
    <property type="project" value="InterPro"/>
</dbReference>
<dbReference type="GO" id="GO:0004069">
    <property type="term" value="F:L-aspartate:2-oxoglutarate aminotransferase activity"/>
    <property type="evidence" value="ECO:0007669"/>
    <property type="project" value="InterPro"/>
</dbReference>
<evidence type="ECO:0000259" key="4">
    <source>
        <dbReference type="Pfam" id="PF21074"/>
    </source>
</evidence>
<feature type="domain" description="NAD-glutamate dehydrogenase ACT3" evidence="7">
    <location>
        <begin position="568"/>
        <end position="641"/>
    </location>
</feature>
<dbReference type="RefSeq" id="WP_189484984.1">
    <property type="nucleotide sequence ID" value="NZ_BMZB01000001.1"/>
</dbReference>
<evidence type="ECO:0000259" key="7">
    <source>
        <dbReference type="Pfam" id="PF21077"/>
    </source>
</evidence>
<dbReference type="Gene3D" id="3.40.50.720">
    <property type="entry name" value="NAD(P)-binding Rossmann-like Domain"/>
    <property type="match status" value="1"/>
</dbReference>
<evidence type="ECO:0000256" key="2">
    <source>
        <dbReference type="SAM" id="MobiDB-lite"/>
    </source>
</evidence>
<dbReference type="Pfam" id="PF21075">
    <property type="entry name" value="GDH_ACT1"/>
    <property type="match status" value="1"/>
</dbReference>
<comment type="caution">
    <text evidence="8">The sequence shown here is derived from an EMBL/GenBank/DDBJ whole genome shotgun (WGS) entry which is preliminary data.</text>
</comment>
<evidence type="ECO:0000256" key="1">
    <source>
        <dbReference type="ARBA" id="ARBA00023002"/>
    </source>
</evidence>
<name>A0A918PVM1_9CAUL</name>
<dbReference type="Pfam" id="PF21077">
    <property type="entry name" value="GDH_ACT3"/>
    <property type="match status" value="1"/>
</dbReference>
<feature type="domain" description="NAD-glutamate dehydrogenase ACT2" evidence="6">
    <location>
        <begin position="416"/>
        <end position="504"/>
    </location>
</feature>
<keyword evidence="1" id="KW-0560">Oxidoreductase</keyword>
<dbReference type="GO" id="GO:0006538">
    <property type="term" value="P:L-glutamate catabolic process"/>
    <property type="evidence" value="ECO:0007669"/>
    <property type="project" value="InterPro"/>
</dbReference>
<evidence type="ECO:0000259" key="5">
    <source>
        <dbReference type="Pfam" id="PF21075"/>
    </source>
</evidence>
<dbReference type="Pfam" id="PF21076">
    <property type="entry name" value="GDH_ACT2"/>
    <property type="match status" value="1"/>
</dbReference>
<dbReference type="Proteomes" id="UP000662572">
    <property type="component" value="Unassembled WGS sequence"/>
</dbReference>
<dbReference type="Pfam" id="PF21079">
    <property type="entry name" value="GDH_HM2"/>
    <property type="match status" value="1"/>
</dbReference>
<dbReference type="InterPro" id="IPR036291">
    <property type="entry name" value="NAD(P)-bd_dom_sf"/>
</dbReference>
<reference evidence="8" key="2">
    <citation type="submission" date="2020-09" db="EMBL/GenBank/DDBJ databases">
        <authorList>
            <person name="Sun Q."/>
            <person name="Kim S."/>
        </authorList>
    </citation>
    <scope>NUCLEOTIDE SEQUENCE</scope>
    <source>
        <strain evidence="8">KCTC 32296</strain>
    </source>
</reference>
<evidence type="ECO:0000259" key="6">
    <source>
        <dbReference type="Pfam" id="PF21076"/>
    </source>
</evidence>
<dbReference type="InterPro" id="IPR007780">
    <property type="entry name" value="NAD_Glu_DH_bac"/>
</dbReference>
<dbReference type="Pfam" id="PF21073">
    <property type="entry name" value="GDH_HM1"/>
    <property type="match status" value="1"/>
</dbReference>
<dbReference type="Pfam" id="PF05088">
    <property type="entry name" value="Bac_GDH_CD"/>
    <property type="match status" value="1"/>
</dbReference>
<dbReference type="InterPro" id="IPR049059">
    <property type="entry name" value="NAD_Glu_DH_HM1"/>
</dbReference>
<dbReference type="InterPro" id="IPR028971">
    <property type="entry name" value="NAD-GDH_cat"/>
</dbReference>
<protein>
    <submittedName>
        <fullName evidence="8">Glutamate dehydrogenase</fullName>
    </submittedName>
</protein>
<dbReference type="SUPFAM" id="SSF53223">
    <property type="entry name" value="Aminoacid dehydrogenase-like, N-terminal domain"/>
    <property type="match status" value="1"/>
</dbReference>
<dbReference type="EMBL" id="BMZB01000001">
    <property type="protein sequence ID" value="GGZ24533.1"/>
    <property type="molecule type" value="Genomic_DNA"/>
</dbReference>
<feature type="domain" description="NAD-glutamate dehydrogenase catalytic" evidence="3">
    <location>
        <begin position="748"/>
        <end position="1243"/>
    </location>
</feature>
<sequence>MDDNALRRPATTGQEEARQDEGRAGPALIAAFAAALGVPPEQLNPAQSAFVHQIIEDYDPEELSDLAPADLAHHLAEFWAMGDVRQGGNQVLTRLTAAGGYDILSVIQSDAPFIVESLMGELIDQGVSIRSMFHPVVAVDRDDTGRRVEDGTAKESMIMVFVERQPTEVHGRILEGVDKTLNDLRLAVLDFPRMLKLLAHEIEALEGLNAKIDPAILDENLAFLRWVQNNHFVFLGAKGYVYPRDADGGYTQEGPLNLLQEGFGILRDADRPILRRSSEPAVLSAQILNQLENSEPVTVAKANLKSRVHRRVYMDYIGIKRYGEDGKPSGEVRFVGLFTSEAYDRPAFEVPLIRKKADYVLTQSKVIGFNNGGYADKRLKNIIETYPRDELFQMEAADLLRISRGILHLSDRPRVRIFTRPDPFDRFISVLVYIPRELYQVVLHQKIGTRLADAFMGRVSAVYPYVSDSLLSCLHYIIGVTPGDHFDPSVSDLETDIENLTRAWPQKVEALVHDGDPQTILGLDAFPGDIRWHAWARALPSGYQERYDPYEAIRDIWYLSRLEASSPLNLRAYQRLEDSETQFAFKLYQRARTAIALSDILPILDNMGLKTLEEDGSEVIVDGPDGKTYFWVHEFIVHSPTKISDFAAFRQRFEAGALALWQGLTENDGFNALLVTGADWRQTALLRALCLYRQQSGLDPSPAVQQQALRENRDVTEALWRYFELKFDPASGDITARTTEVEAAKARIDTLLQTVSNFEQDRVLRRLAALIGAMVRTNYYQPAANGQPKTYISFKVKSRDLIDLPDPKPFREIFVWSPDVNGVHLRFGPVARGGLRWSDRKDDFRTEVLGLVKAQQVKNAVIVPVGSKGGFFPKSLPKGGTPDAIRNEAIRAYKTFLSGLLDLTDNIGPKGEIVHPAAVVMWDEPDPYLVVAADKGTATFSDIANGVSADYGFWLGDAFASGGSVGYDHKAMGITARGAWEAVKRHFRELGKDIQSEPFTVVGVGDMSGDVFGNGLLLSHQTKLVAAFDHRDIFIDPNPDAETSFTERERLFALPRSSWQDYDKSLISTGGGVFSRGLKSIDLTPEIKALLGIEADAVSPFDLMQAILKAEAELLYFGGIGTYVKAPTQSHLEVGDKANDAIRIDATEVRAHVIGEGANLGMTQAGRIAAAQNGVRLNTDAIDNSAGVDCSDHEVNIKILLGSLVTGGRMTMPERDALLASMTDDVASHVLQHNYRQTLALTLQEASAFADNGAAQMFMSGLEARGKLDRKVEGLPSNAVLEARKSQNQGLFRPELAVTTAYAKIVLFDDIVASSAPDDAAFERMLIDYFPDALHGYVTEINGHRLKREIISTVLANDIVNMTGASFPARLVKSAGVDARVLVLAFETARRLFGLNALWDQVSELDNIIPASAQTALYQEIALFLRRQTYWLARRFGTEGKAVDELVSNYQAGVAELLAHGPDLISVYDSGNVARRLERLKATGADEALAGRIAYLRSFTSATDIIDLSVKHGFDLKAVARLYYLAGERFGFDRLRAGAHELFSADPWDRMALRRLTEDLLAEHKSVVAAILGSGPALIDPAAQLADWAEAHKALIDPARQMIEDIEQSTQGAAASWSFAKLTIVNAVLREWINRL</sequence>
<evidence type="ECO:0000313" key="8">
    <source>
        <dbReference type="EMBL" id="GGZ24533.1"/>
    </source>
</evidence>
<dbReference type="Pfam" id="PF21074">
    <property type="entry name" value="GDH_C"/>
    <property type="match status" value="1"/>
</dbReference>
<dbReference type="PIRSF" id="PIRSF036761">
    <property type="entry name" value="GDH_Mll4104"/>
    <property type="match status" value="1"/>
</dbReference>
<gene>
    <name evidence="8" type="primary">gdhZ</name>
    <name evidence="8" type="ORF">GCM10011273_07190</name>
</gene>
<dbReference type="Pfam" id="PF21078">
    <property type="entry name" value="GDH_HM3"/>
    <property type="match status" value="1"/>
</dbReference>
<dbReference type="InterPro" id="IPR049056">
    <property type="entry name" value="NAD_Glu_DH_HM3"/>
</dbReference>
<feature type="domain" description="NAD-specific glutamate dehydrogenase C-terminal" evidence="4">
    <location>
        <begin position="1288"/>
        <end position="1618"/>
    </location>
</feature>
<proteinExistence type="predicted"/>
<reference evidence="8" key="1">
    <citation type="journal article" date="2014" name="Int. J. Syst. Evol. Microbiol.">
        <title>Complete genome sequence of Corynebacterium casei LMG S-19264T (=DSM 44701T), isolated from a smear-ripened cheese.</title>
        <authorList>
            <consortium name="US DOE Joint Genome Institute (JGI-PGF)"/>
            <person name="Walter F."/>
            <person name="Albersmeier A."/>
            <person name="Kalinowski J."/>
            <person name="Ruckert C."/>
        </authorList>
    </citation>
    <scope>NUCLEOTIDE SEQUENCE</scope>
    <source>
        <strain evidence="8">KCTC 32296</strain>
    </source>
</reference>
<dbReference type="InterPro" id="IPR024727">
    <property type="entry name" value="NAD_Glu_DH_N_ACT1"/>
</dbReference>
<feature type="domain" description="NAD-glutamate dehydrogenase N-terminal ACT1" evidence="5">
    <location>
        <begin position="50"/>
        <end position="169"/>
    </location>
</feature>
<keyword evidence="9" id="KW-1185">Reference proteome</keyword>
<dbReference type="InterPro" id="IPR049062">
    <property type="entry name" value="NAD_Glu_DH_ACT2"/>
</dbReference>
<dbReference type="InterPro" id="IPR049064">
    <property type="entry name" value="NAD_Glu_DH_ACT3"/>
</dbReference>
<dbReference type="InterPro" id="IPR046346">
    <property type="entry name" value="Aminoacid_DH-like_N_sf"/>
</dbReference>
<dbReference type="InterPro" id="IPR048381">
    <property type="entry name" value="GDH_C"/>
</dbReference>
<dbReference type="SUPFAM" id="SSF51735">
    <property type="entry name" value="NAD(P)-binding Rossmann-fold domains"/>
    <property type="match status" value="1"/>
</dbReference>
<dbReference type="PANTHER" id="PTHR43403">
    <property type="entry name" value="NAD-SPECIFIC GLUTAMATE DEHYDROGENASE"/>
    <property type="match status" value="1"/>
</dbReference>